<feature type="compositionally biased region" description="Basic and acidic residues" evidence="1">
    <location>
        <begin position="283"/>
        <end position="295"/>
    </location>
</feature>
<organism evidence="2 3">
    <name type="scientific">Angiostrongylus cantonensis</name>
    <name type="common">Rat lungworm</name>
    <dbReference type="NCBI Taxonomy" id="6313"/>
    <lineage>
        <taxon>Eukaryota</taxon>
        <taxon>Metazoa</taxon>
        <taxon>Ecdysozoa</taxon>
        <taxon>Nematoda</taxon>
        <taxon>Chromadorea</taxon>
        <taxon>Rhabditida</taxon>
        <taxon>Rhabditina</taxon>
        <taxon>Rhabditomorpha</taxon>
        <taxon>Strongyloidea</taxon>
        <taxon>Metastrongylidae</taxon>
        <taxon>Angiostrongylus</taxon>
    </lineage>
</organism>
<dbReference type="Proteomes" id="UP000035642">
    <property type="component" value="Unassembled WGS sequence"/>
</dbReference>
<reference evidence="2" key="1">
    <citation type="submission" date="2012-09" db="EMBL/GenBank/DDBJ databases">
        <authorList>
            <person name="Martin A.A."/>
        </authorList>
    </citation>
    <scope>NUCLEOTIDE SEQUENCE</scope>
</reference>
<evidence type="ECO:0000313" key="3">
    <source>
        <dbReference type="WBParaSite" id="ACAC_0000228001-mRNA-1"/>
    </source>
</evidence>
<protein>
    <submittedName>
        <fullName evidence="3">Zf-LSD1 domain-containing protein</fullName>
    </submittedName>
</protein>
<name>A0A0K0CXH8_ANGCA</name>
<dbReference type="AlphaFoldDB" id="A0A0K0CXH8"/>
<keyword evidence="2" id="KW-1185">Reference proteome</keyword>
<feature type="region of interest" description="Disordered" evidence="1">
    <location>
        <begin position="326"/>
        <end position="353"/>
    </location>
</feature>
<feature type="region of interest" description="Disordered" evidence="1">
    <location>
        <begin position="140"/>
        <end position="159"/>
    </location>
</feature>
<proteinExistence type="predicted"/>
<reference evidence="3" key="2">
    <citation type="submission" date="2017-02" db="UniProtKB">
        <authorList>
            <consortium name="WormBaseParasite"/>
        </authorList>
    </citation>
    <scope>IDENTIFICATION</scope>
</reference>
<feature type="region of interest" description="Disordered" evidence="1">
    <location>
        <begin position="272"/>
        <end position="301"/>
    </location>
</feature>
<evidence type="ECO:0000256" key="1">
    <source>
        <dbReference type="SAM" id="MobiDB-lite"/>
    </source>
</evidence>
<accession>A0A0K0CXH8</accession>
<evidence type="ECO:0000313" key="2">
    <source>
        <dbReference type="Proteomes" id="UP000035642"/>
    </source>
</evidence>
<sequence>MFVILSEELYNRIQGLASSLFQVADARAGANRNDNFLNMIPPEPVPIRANNRVGGEIWMHIAHMAHPPIPGLGGFAHPQYLVRNIVPHDEQPFIHRRMNLMGGGDHIIKCPECRQPTRVPPEGLPVNFRLQEVLDRMADSNAASNSLDSREAASTEADTDGHPRCLVCNDVMHKGIYLVCLTCVGENVSTQTVMEAFGTVADSIQFELLSRTEQLDSKLPGVIKNVTDEFHNRIVTVMDEFIRNALGQDDIRRDLNLKPDILRKRPYVTRARAKQEGYNSNHSDLEADRQRREMGNRGNEGVNFITETPVAVNENIGDESIEILSETSSAADENKKDESINGRNMQKRSRGLGATVERCAGNRAVENGGYPSVAESSSHRERVMKRKYGAIDPGPSSFSATHGNDNMDDESAEHIPNDTGESGSD</sequence>
<feature type="region of interest" description="Disordered" evidence="1">
    <location>
        <begin position="367"/>
        <end position="425"/>
    </location>
</feature>
<dbReference type="STRING" id="6313.A0A0K0CXH8"/>
<dbReference type="WBParaSite" id="ACAC_0000228001-mRNA-1">
    <property type="protein sequence ID" value="ACAC_0000228001-mRNA-1"/>
    <property type="gene ID" value="ACAC_0000228001"/>
</dbReference>
<feature type="compositionally biased region" description="Basic and acidic residues" evidence="1">
    <location>
        <begin position="148"/>
        <end position="159"/>
    </location>
</feature>